<evidence type="ECO:0000313" key="4">
    <source>
        <dbReference type="Proteomes" id="UP000195975"/>
    </source>
</evidence>
<feature type="transmembrane region" description="Helical" evidence="2">
    <location>
        <begin position="14"/>
        <end position="33"/>
    </location>
</feature>
<dbReference type="EMBL" id="NFIJ01000009">
    <property type="protein sequence ID" value="OUO05069.1"/>
    <property type="molecule type" value="Genomic_DNA"/>
</dbReference>
<dbReference type="GO" id="GO:0005886">
    <property type="term" value="C:plasma membrane"/>
    <property type="evidence" value="ECO:0007669"/>
    <property type="project" value="TreeGrafter"/>
</dbReference>
<keyword evidence="2" id="KW-0472">Membrane</keyword>
<keyword evidence="2" id="KW-1133">Transmembrane helix</keyword>
<dbReference type="InterPro" id="IPR050445">
    <property type="entry name" value="Bact_polysacc_biosynth/exp"/>
</dbReference>
<dbReference type="AlphaFoldDB" id="A0A9Q5X7U6"/>
<name>A0A9Q5X7U6_9BACT</name>
<dbReference type="PANTHER" id="PTHR32309:SF13">
    <property type="entry name" value="FERRIC ENTEROBACTIN TRANSPORT PROTEIN FEPE"/>
    <property type="match status" value="1"/>
</dbReference>
<feature type="coiled-coil region" evidence="1">
    <location>
        <begin position="332"/>
        <end position="406"/>
    </location>
</feature>
<dbReference type="Proteomes" id="UP000195975">
    <property type="component" value="Unassembled WGS sequence"/>
</dbReference>
<sequence>MNITLYIIRFLYRIRYQLIFGSVIVTGLVIYFSRFIPKTYTVKATIYTGIVSDTGLNSDQQPANWKSVENMFDNLVKLTQEKGIQKNIAIKLLAINLVHGNLDEDNVYIRAKNYQELIKIIPEDLLQLVDKDSEERTIDNFMKYMKNDPENFLYGILNGNGPFYSYNKLSSLTAKRLDNSDLIEISYQTTDPGITLSTIKLIYDELRAAYEDIRYKTTNDIVAYYEKELNRQQAKLSSLEDNLVNYNVANSVINYPEQTKAIANSYSEFENRYEATRRAHESADKVIQKMEQYMNIRTKLVKANDEFIQALNEISSINGKITEIETFNSEEMQNKNTDLLKYKEQLRSAEQKISSLTTMINSYKESKEGVAIDGLVDEWLRQTIVKTKAKAELDVLDQRRKVYNEQYKIYSPIGTQIDRQQREIKVLEQSYLQMLHALNMAKMKQKDIQLTSATLRLISEPTFPILSDKSKRSLLVIAAFLGSILFIIGFNLLIELLDRTLRDADRARRLTGLPVLAAFTGHINLKYRGFTKASNRVVAAYCCNQLNIFLQLGRTSIINLISFGEQEGKSFIASYLQEYWEDLGFTVKIISYGKDYNSQSMVYAQANSIHSIYEPPYGQESPDILIVKYPPLRDYPISTALLQEAQVNLLVADACRVWTTSDTQLLGHFRKQIKDKPLYLLLNRAEREFVEDFTGQLPPYSGLKNLTFRLNQFGLTANKS</sequence>
<keyword evidence="2" id="KW-0812">Transmembrane</keyword>
<accession>A0A9Q5X7U6</accession>
<dbReference type="GeneID" id="93407926"/>
<reference evidence="4" key="1">
    <citation type="submission" date="2017-04" db="EMBL/GenBank/DDBJ databases">
        <title>Function of individual gut microbiota members based on whole genome sequencing of pure cultures obtained from chicken caecum.</title>
        <authorList>
            <person name="Medvecky M."/>
            <person name="Cejkova D."/>
            <person name="Polansky O."/>
            <person name="Karasova D."/>
            <person name="Kubasova T."/>
            <person name="Cizek A."/>
            <person name="Rychlik I."/>
        </authorList>
    </citation>
    <scope>NUCLEOTIDE SEQUENCE [LARGE SCALE GENOMIC DNA]</scope>
    <source>
        <strain evidence="4">An42</strain>
    </source>
</reference>
<feature type="coiled-coil region" evidence="1">
    <location>
        <begin position="222"/>
        <end position="249"/>
    </location>
</feature>
<evidence type="ECO:0000313" key="3">
    <source>
        <dbReference type="EMBL" id="OUO05069.1"/>
    </source>
</evidence>
<comment type="caution">
    <text evidence="3">The sequence shown here is derived from an EMBL/GenBank/DDBJ whole genome shotgun (WGS) entry which is preliminary data.</text>
</comment>
<dbReference type="RefSeq" id="WP_008149577.1">
    <property type="nucleotide sequence ID" value="NZ_CABJAU010000015.1"/>
</dbReference>
<dbReference type="GO" id="GO:0004713">
    <property type="term" value="F:protein tyrosine kinase activity"/>
    <property type="evidence" value="ECO:0007669"/>
    <property type="project" value="TreeGrafter"/>
</dbReference>
<gene>
    <name evidence="3" type="ORF">B5F96_10105</name>
</gene>
<organism evidence="3 4">
    <name type="scientific">Parabacteroides johnsonii</name>
    <dbReference type="NCBI Taxonomy" id="387661"/>
    <lineage>
        <taxon>Bacteria</taxon>
        <taxon>Pseudomonadati</taxon>
        <taxon>Bacteroidota</taxon>
        <taxon>Bacteroidia</taxon>
        <taxon>Bacteroidales</taxon>
        <taxon>Tannerellaceae</taxon>
        <taxon>Parabacteroides</taxon>
    </lineage>
</organism>
<protein>
    <recommendedName>
        <fullName evidence="5">Exopolysaccharide biosynthesis protein</fullName>
    </recommendedName>
</protein>
<feature type="transmembrane region" description="Helical" evidence="2">
    <location>
        <begin position="474"/>
        <end position="494"/>
    </location>
</feature>
<dbReference type="PANTHER" id="PTHR32309">
    <property type="entry name" value="TYROSINE-PROTEIN KINASE"/>
    <property type="match status" value="1"/>
</dbReference>
<keyword evidence="1" id="KW-0175">Coiled coil</keyword>
<evidence type="ECO:0000256" key="1">
    <source>
        <dbReference type="SAM" id="Coils"/>
    </source>
</evidence>
<proteinExistence type="predicted"/>
<evidence type="ECO:0008006" key="5">
    <source>
        <dbReference type="Google" id="ProtNLM"/>
    </source>
</evidence>
<evidence type="ECO:0000256" key="2">
    <source>
        <dbReference type="SAM" id="Phobius"/>
    </source>
</evidence>